<dbReference type="KEGG" id="poc:NCTC13071_02573"/>
<dbReference type="Proteomes" id="UP000274578">
    <property type="component" value="Chromosome 1"/>
</dbReference>
<dbReference type="AlphaFoldDB" id="A0A3S4TGM5"/>
<gene>
    <name evidence="1" type="ORF">NCTC13071_02573</name>
</gene>
<accession>A0A3S4TGM5</accession>
<organism evidence="1 2">
    <name type="scientific">Segatella oris</name>
    <dbReference type="NCBI Taxonomy" id="28135"/>
    <lineage>
        <taxon>Bacteria</taxon>
        <taxon>Pseudomonadati</taxon>
        <taxon>Bacteroidota</taxon>
        <taxon>Bacteroidia</taxon>
        <taxon>Bacteroidales</taxon>
        <taxon>Prevotellaceae</taxon>
        <taxon>Segatella</taxon>
    </lineage>
</organism>
<protein>
    <submittedName>
        <fullName evidence="1">Uncharacterized protein</fullName>
    </submittedName>
</protein>
<dbReference type="EMBL" id="LR134384">
    <property type="protein sequence ID" value="VEH16536.1"/>
    <property type="molecule type" value="Genomic_DNA"/>
</dbReference>
<evidence type="ECO:0000313" key="1">
    <source>
        <dbReference type="EMBL" id="VEH16536.1"/>
    </source>
</evidence>
<evidence type="ECO:0000313" key="2">
    <source>
        <dbReference type="Proteomes" id="UP000274578"/>
    </source>
</evidence>
<proteinExistence type="predicted"/>
<reference evidence="1 2" key="1">
    <citation type="submission" date="2018-12" db="EMBL/GenBank/DDBJ databases">
        <authorList>
            <consortium name="Pathogen Informatics"/>
        </authorList>
    </citation>
    <scope>NUCLEOTIDE SEQUENCE [LARGE SCALE GENOMIC DNA]</scope>
    <source>
        <strain evidence="1 2">NCTC13071</strain>
    </source>
</reference>
<name>A0A3S4TGM5_9BACT</name>
<sequence>MPPLLGGVGGGFLSIPFTIALKCFAYSKRNTLSLQIRAVFKHFATL</sequence>